<dbReference type="EC" id="2.7.4.7" evidence="8"/>
<sequence>MRTPAPDVRPVALTVAGSDSGGGAGIQADLKTMEASGVFGTSVITSVTAQNTRGVSSIHPVPTEEVRAQYEAVTEDFEVGAAKTGMLGTAEMVETVTDCVAEAPFPVVVDPVMVATSGDRLLDRDAERAYEDLIAESAVVTPNADEAAVLTGTEPTDESAAREAGEALVEMGAEAALVKGGHAPGEEVVDVLVTEKSRVSFAHERVDTDATHGSGCTLSSAIAANLARGMDATAAVDSAVAFLQRAIRYPLDVGEGPGSVHHLAEMRDRAGRTETVEAVEGVVDKLVSAGARALVPEVGLNVVGATPYAERPDELAAVEGRIARTKSGVRPNRGVRVGASSHLSEFLLAVREVDSTARFAANCRFDDDVADAMDALGWSVARVESAGEDGDGGESVSRAAVRRAVEPPTETPAAVVDGGAVGREPLARVVAADADTLAGRLTSLAAELDSA</sequence>
<dbReference type="Pfam" id="PF08543">
    <property type="entry name" value="Phos_pyr_kin"/>
    <property type="match status" value="1"/>
</dbReference>
<evidence type="ECO:0000313" key="9">
    <source>
        <dbReference type="EMBL" id="SDQ92086.1"/>
    </source>
</evidence>
<reference evidence="8 11" key="3">
    <citation type="submission" date="2018-07" db="EMBL/GenBank/DDBJ databases">
        <title>Genome sequence of extremly halophilic archaeon Halopelagius longus strain BC12-B1.</title>
        <authorList>
            <person name="Zhang X."/>
        </authorList>
    </citation>
    <scope>NUCLEOTIDE SEQUENCE [LARGE SCALE GENOMIC DNA]</scope>
    <source>
        <strain evidence="8 11">BC12-B1</strain>
    </source>
</reference>
<dbReference type="GO" id="GO:0009228">
    <property type="term" value="P:thiamine biosynthetic process"/>
    <property type="evidence" value="ECO:0007669"/>
    <property type="project" value="InterPro"/>
</dbReference>
<evidence type="ECO:0000256" key="2">
    <source>
        <dbReference type="ARBA" id="ARBA00022741"/>
    </source>
</evidence>
<dbReference type="OrthoDB" id="43786at2157"/>
<dbReference type="FunFam" id="3.40.1190.20:FF:000003">
    <property type="entry name" value="Phosphomethylpyrimidine kinase ThiD"/>
    <property type="match status" value="1"/>
</dbReference>
<dbReference type="SUPFAM" id="SSF53639">
    <property type="entry name" value="AraD/HMP-PK domain-like"/>
    <property type="match status" value="1"/>
</dbReference>
<dbReference type="Proteomes" id="UP000255421">
    <property type="component" value="Unassembled WGS sequence"/>
</dbReference>
<dbReference type="InterPro" id="IPR019293">
    <property type="entry name" value="ThiN"/>
</dbReference>
<evidence type="ECO:0000313" key="10">
    <source>
        <dbReference type="Proteomes" id="UP000199289"/>
    </source>
</evidence>
<dbReference type="InterPro" id="IPR036409">
    <property type="entry name" value="Aldolase_II/adducin_N_sf"/>
</dbReference>
<feature type="region of interest" description="Disordered" evidence="5">
    <location>
        <begin position="384"/>
        <end position="418"/>
    </location>
</feature>
<dbReference type="Gene3D" id="3.40.225.10">
    <property type="entry name" value="Class II aldolase/adducin N-terminal domain"/>
    <property type="match status" value="1"/>
</dbReference>
<dbReference type="EC" id="2.7.1.49" evidence="8"/>
<dbReference type="InterPro" id="IPR004399">
    <property type="entry name" value="HMP/HMP-P_kinase_dom"/>
</dbReference>
<keyword evidence="11" id="KW-1185">Reference proteome</keyword>
<keyword evidence="2" id="KW-0547">Nucleotide-binding</keyword>
<dbReference type="EMBL" id="FNKQ01000003">
    <property type="protein sequence ID" value="SDQ92086.1"/>
    <property type="molecule type" value="Genomic_DNA"/>
</dbReference>
<dbReference type="InterPro" id="IPR013749">
    <property type="entry name" value="PM/HMP-P_kinase-1"/>
</dbReference>
<evidence type="ECO:0000259" key="7">
    <source>
        <dbReference type="Pfam" id="PF10120"/>
    </source>
</evidence>
<dbReference type="InterPro" id="IPR029056">
    <property type="entry name" value="Ribokinase-like"/>
</dbReference>
<feature type="domain" description="Thiamine-phosphate synthase ThiN" evidence="7">
    <location>
        <begin position="279"/>
        <end position="441"/>
    </location>
</feature>
<dbReference type="PANTHER" id="PTHR20858">
    <property type="entry name" value="PHOSPHOMETHYLPYRIMIDINE KINASE"/>
    <property type="match status" value="1"/>
</dbReference>
<evidence type="ECO:0000313" key="8">
    <source>
        <dbReference type="EMBL" id="RDI71886.1"/>
    </source>
</evidence>
<keyword evidence="1 8" id="KW-0808">Transferase</keyword>
<dbReference type="Proteomes" id="UP000199289">
    <property type="component" value="Unassembled WGS sequence"/>
</dbReference>
<evidence type="ECO:0000256" key="4">
    <source>
        <dbReference type="ARBA" id="ARBA00022840"/>
    </source>
</evidence>
<evidence type="ECO:0000313" key="11">
    <source>
        <dbReference type="Proteomes" id="UP000255421"/>
    </source>
</evidence>
<protein>
    <submittedName>
        <fullName evidence="8">Bifunctional hydroxymethylpyrimidine kinase/phosphomethylpyrimidine kinase</fullName>
        <ecNumber evidence="8">2.7.1.49</ecNumber>
        <ecNumber evidence="8">2.7.4.7</ecNumber>
    </submittedName>
    <submittedName>
        <fullName evidence="9">Hydroxymethylpyrimidine/phosphomethylpyrimidine kinase</fullName>
    </submittedName>
</protein>
<evidence type="ECO:0000256" key="3">
    <source>
        <dbReference type="ARBA" id="ARBA00022777"/>
    </source>
</evidence>
<dbReference type="GO" id="GO:0005524">
    <property type="term" value="F:ATP binding"/>
    <property type="evidence" value="ECO:0007669"/>
    <property type="project" value="UniProtKB-KW"/>
</dbReference>
<dbReference type="GO" id="GO:0008902">
    <property type="term" value="F:hydroxymethylpyrimidine kinase activity"/>
    <property type="evidence" value="ECO:0007669"/>
    <property type="project" value="UniProtKB-EC"/>
</dbReference>
<evidence type="ECO:0000256" key="5">
    <source>
        <dbReference type="SAM" id="MobiDB-lite"/>
    </source>
</evidence>
<feature type="domain" description="Pyridoxamine kinase/Phosphomethylpyrimidine kinase" evidence="6">
    <location>
        <begin position="19"/>
        <end position="261"/>
    </location>
</feature>
<reference evidence="10" key="2">
    <citation type="submission" date="2016-10" db="EMBL/GenBank/DDBJ databases">
        <authorList>
            <person name="Varghese N."/>
            <person name="Submissions S."/>
        </authorList>
    </citation>
    <scope>NUCLEOTIDE SEQUENCE [LARGE SCALE GENOMIC DNA]</scope>
    <source>
        <strain evidence="10">CGMCC 1.12397</strain>
    </source>
</reference>
<dbReference type="AlphaFoldDB" id="A0A1H1EVC7"/>
<evidence type="ECO:0000259" key="6">
    <source>
        <dbReference type="Pfam" id="PF08543"/>
    </source>
</evidence>
<proteinExistence type="predicted"/>
<dbReference type="SUPFAM" id="SSF53613">
    <property type="entry name" value="Ribokinase-like"/>
    <property type="match status" value="1"/>
</dbReference>
<dbReference type="Gene3D" id="3.40.1190.20">
    <property type="match status" value="1"/>
</dbReference>
<reference evidence="9" key="1">
    <citation type="submission" date="2016-10" db="EMBL/GenBank/DDBJ databases">
        <authorList>
            <person name="de Groot N.N."/>
        </authorList>
    </citation>
    <scope>NUCLEOTIDE SEQUENCE [LARGE SCALE GENOMIC DNA]</scope>
    <source>
        <strain evidence="9">CGMCC 1.12397</strain>
    </source>
</reference>
<keyword evidence="3 9" id="KW-0418">Kinase</keyword>
<dbReference type="PANTHER" id="PTHR20858:SF17">
    <property type="entry name" value="HYDROXYMETHYLPYRIMIDINE_PHOSPHOMETHYLPYRIMIDINE KINASE THI20-RELATED"/>
    <property type="match status" value="1"/>
</dbReference>
<dbReference type="Pfam" id="PF10120">
    <property type="entry name" value="ThiN"/>
    <property type="match status" value="1"/>
</dbReference>
<dbReference type="GO" id="GO:0005829">
    <property type="term" value="C:cytosol"/>
    <property type="evidence" value="ECO:0007669"/>
    <property type="project" value="TreeGrafter"/>
</dbReference>
<accession>A0A1H1EVC7</accession>
<keyword evidence="4" id="KW-0067">ATP-binding</keyword>
<name>A0A1H1EVC7_9EURY</name>
<dbReference type="NCBIfam" id="TIGR00097">
    <property type="entry name" value="HMP-P_kinase"/>
    <property type="match status" value="1"/>
</dbReference>
<dbReference type="RefSeq" id="WP_092538523.1">
    <property type="nucleotide sequence ID" value="NZ_FNKQ01000003.1"/>
</dbReference>
<gene>
    <name evidence="8" type="primary">thiD</name>
    <name evidence="8" type="ORF">DWB78_09205</name>
    <name evidence="9" type="ORF">SAMN05216278_3059</name>
</gene>
<organism evidence="9 10">
    <name type="scientific">Halopelagius longus</name>
    <dbReference type="NCBI Taxonomy" id="1236180"/>
    <lineage>
        <taxon>Archaea</taxon>
        <taxon>Methanobacteriati</taxon>
        <taxon>Methanobacteriota</taxon>
        <taxon>Stenosarchaea group</taxon>
        <taxon>Halobacteria</taxon>
        <taxon>Halobacteriales</taxon>
        <taxon>Haloferacaceae</taxon>
    </lineage>
</organism>
<dbReference type="EMBL" id="QQST01000001">
    <property type="protein sequence ID" value="RDI71886.1"/>
    <property type="molecule type" value="Genomic_DNA"/>
</dbReference>
<dbReference type="CDD" id="cd01169">
    <property type="entry name" value="HMPP_kinase"/>
    <property type="match status" value="1"/>
</dbReference>
<dbReference type="GO" id="GO:0008972">
    <property type="term" value="F:phosphomethylpyrimidine kinase activity"/>
    <property type="evidence" value="ECO:0007669"/>
    <property type="project" value="UniProtKB-EC"/>
</dbReference>
<evidence type="ECO:0000256" key="1">
    <source>
        <dbReference type="ARBA" id="ARBA00022679"/>
    </source>
</evidence>